<evidence type="ECO:0008006" key="4">
    <source>
        <dbReference type="Google" id="ProtNLM"/>
    </source>
</evidence>
<organism evidence="2 3">
    <name type="scientific">Bowdeniella nasicola</name>
    <dbReference type="NCBI Taxonomy" id="208480"/>
    <lineage>
        <taxon>Bacteria</taxon>
        <taxon>Bacillati</taxon>
        <taxon>Actinomycetota</taxon>
        <taxon>Actinomycetes</taxon>
        <taxon>Actinomycetales</taxon>
        <taxon>Actinomycetaceae</taxon>
        <taxon>Bowdeniella</taxon>
    </lineage>
</organism>
<comment type="caution">
    <text evidence="2">The sequence shown here is derived from an EMBL/GenBank/DDBJ whole genome shotgun (WGS) entry which is preliminary data.</text>
</comment>
<name>A0A1Q5Q4J1_9ACTO</name>
<reference evidence="3" key="1">
    <citation type="submission" date="2016-12" db="EMBL/GenBank/DDBJ databases">
        <authorList>
            <person name="Meng X."/>
        </authorList>
    </citation>
    <scope>NUCLEOTIDE SEQUENCE [LARGE SCALE GENOMIC DNA]</scope>
    <source>
        <strain evidence="3">DSM 19116</strain>
    </source>
</reference>
<gene>
    <name evidence="2" type="ORF">BSZ39_02295</name>
</gene>
<proteinExistence type="predicted"/>
<feature type="compositionally biased region" description="Basic and acidic residues" evidence="1">
    <location>
        <begin position="251"/>
        <end position="263"/>
    </location>
</feature>
<dbReference type="EMBL" id="MQVR01000008">
    <property type="protein sequence ID" value="OKL54737.1"/>
    <property type="molecule type" value="Genomic_DNA"/>
</dbReference>
<feature type="compositionally biased region" description="Basic and acidic residues" evidence="1">
    <location>
        <begin position="323"/>
        <end position="340"/>
    </location>
</feature>
<dbReference type="SUPFAM" id="SSF109604">
    <property type="entry name" value="HD-domain/PDEase-like"/>
    <property type="match status" value="1"/>
</dbReference>
<dbReference type="Gene3D" id="1.10.3210.10">
    <property type="entry name" value="Hypothetical protein af1432"/>
    <property type="match status" value="1"/>
</dbReference>
<sequence>MRSARTLGATADPSELKATAERLIERWQESNRFHHGLPHLIEVLQRVDTLAEEAHNPDAVRLAAWYHGAIFDTSMMAEYRRAAGEDKDKSAALAAEELAALGVPEQTIEQICEMILKLKGHAQQCSDIDCQVLSDADLGSLAVEPQKYRKYRENVRKEFSHLEIVDYLDARITIITKLLGRTHLFASPMAKMWEDAARENLAAELARLKAERECLETKPAEEYEPGAHKHAIPAKVAEGQVSKPPTLETEPEPKPRRAGEKPAAEVVGRPVGEEPRTEKPAAETPTAWGIEREPSDLRSLPRRNAKTVRMERRTELEVEDPDRDPPRPSGERPTRPKDDDATGSLFKPLQID</sequence>
<dbReference type="AlphaFoldDB" id="A0A1Q5Q4J1"/>
<feature type="region of interest" description="Disordered" evidence="1">
    <location>
        <begin position="219"/>
        <end position="352"/>
    </location>
</feature>
<evidence type="ECO:0000256" key="1">
    <source>
        <dbReference type="SAM" id="MobiDB-lite"/>
    </source>
</evidence>
<keyword evidence="3" id="KW-1185">Reference proteome</keyword>
<dbReference type="Proteomes" id="UP000185628">
    <property type="component" value="Unassembled WGS sequence"/>
</dbReference>
<dbReference type="PANTHER" id="PTHR21174:SF0">
    <property type="entry name" value="HD PHOSPHOHYDROLASE FAMILY PROTEIN-RELATED"/>
    <property type="match status" value="1"/>
</dbReference>
<dbReference type="InterPro" id="IPR009218">
    <property type="entry name" value="HD_phosphohydro"/>
</dbReference>
<protein>
    <recommendedName>
        <fullName evidence="4">Metal-dependent HD superfamily phosphohydrolase</fullName>
    </recommendedName>
</protein>
<evidence type="ECO:0000313" key="3">
    <source>
        <dbReference type="Proteomes" id="UP000185628"/>
    </source>
</evidence>
<dbReference type="PANTHER" id="PTHR21174">
    <property type="match status" value="1"/>
</dbReference>
<feature type="compositionally biased region" description="Basic and acidic residues" evidence="1">
    <location>
        <begin position="271"/>
        <end position="281"/>
    </location>
</feature>
<evidence type="ECO:0000313" key="2">
    <source>
        <dbReference type="EMBL" id="OKL54737.1"/>
    </source>
</evidence>
<accession>A0A1Q5Q4J1</accession>